<dbReference type="EMBL" id="JAUZQC010000021">
    <property type="protein sequence ID" value="KAK5852417.1"/>
    <property type="molecule type" value="Genomic_DNA"/>
</dbReference>
<name>A0AAN8AEU7_ELEMC</name>
<keyword evidence="2" id="KW-1185">Reference proteome</keyword>
<dbReference type="Proteomes" id="UP001346869">
    <property type="component" value="Unassembled WGS sequence"/>
</dbReference>
<reference evidence="1 2" key="2">
    <citation type="journal article" date="2023" name="Mol. Biol. Evol.">
        <title>Genomics of Secondarily Temperate Adaptation in the Only Non-Antarctic Icefish.</title>
        <authorList>
            <person name="Rivera-Colon A.G."/>
            <person name="Rayamajhi N."/>
            <person name="Minhas B.F."/>
            <person name="Madrigal G."/>
            <person name="Bilyk K.T."/>
            <person name="Yoon V."/>
            <person name="Hune M."/>
            <person name="Gregory S."/>
            <person name="Cheng C.H.C."/>
            <person name="Catchen J.M."/>
        </authorList>
    </citation>
    <scope>NUCLEOTIDE SEQUENCE [LARGE SCALE GENOMIC DNA]</scope>
    <source>
        <strain evidence="1">JMC-PN-2008</strain>
    </source>
</reference>
<sequence>MLPIKVSPESGTSCLRLVCTALTLHNTVLSFSHCLVLRWPPRNGDHHTLISHFTGVNSPFSTASAGGAPFTSSSPMAPPLACVQPGVVYWTAHLEGLAFHQGSCWHHVPLPSGGWSTARTPLLHTPSSISP</sequence>
<gene>
    <name evidence="1" type="ORF">PBY51_023886</name>
</gene>
<accession>A0AAN8AEU7</accession>
<proteinExistence type="predicted"/>
<evidence type="ECO:0000313" key="2">
    <source>
        <dbReference type="Proteomes" id="UP001346869"/>
    </source>
</evidence>
<protein>
    <submittedName>
        <fullName evidence="1">Uncharacterized protein</fullName>
    </submittedName>
</protein>
<reference evidence="1 2" key="1">
    <citation type="journal article" date="2023" name="Genes (Basel)">
        <title>Chromosome-Level Genome Assembly and Circadian Gene Repertoire of the Patagonia Blennie Eleginops maclovinus-The Closest Ancestral Proxy of Antarctic Cryonotothenioids.</title>
        <authorList>
            <person name="Cheng C.C."/>
            <person name="Rivera-Colon A.G."/>
            <person name="Minhas B.F."/>
            <person name="Wilson L."/>
            <person name="Rayamajhi N."/>
            <person name="Vargas-Chacoff L."/>
            <person name="Catchen J.M."/>
        </authorList>
    </citation>
    <scope>NUCLEOTIDE SEQUENCE [LARGE SCALE GENOMIC DNA]</scope>
    <source>
        <strain evidence="1">JMC-PN-2008</strain>
    </source>
</reference>
<organism evidence="1 2">
    <name type="scientific">Eleginops maclovinus</name>
    <name type="common">Patagonian blennie</name>
    <name type="synonym">Eleginus maclovinus</name>
    <dbReference type="NCBI Taxonomy" id="56733"/>
    <lineage>
        <taxon>Eukaryota</taxon>
        <taxon>Metazoa</taxon>
        <taxon>Chordata</taxon>
        <taxon>Craniata</taxon>
        <taxon>Vertebrata</taxon>
        <taxon>Euteleostomi</taxon>
        <taxon>Actinopterygii</taxon>
        <taxon>Neopterygii</taxon>
        <taxon>Teleostei</taxon>
        <taxon>Neoteleostei</taxon>
        <taxon>Acanthomorphata</taxon>
        <taxon>Eupercaria</taxon>
        <taxon>Perciformes</taxon>
        <taxon>Notothenioidei</taxon>
        <taxon>Eleginopidae</taxon>
        <taxon>Eleginops</taxon>
    </lineage>
</organism>
<comment type="caution">
    <text evidence="1">The sequence shown here is derived from an EMBL/GenBank/DDBJ whole genome shotgun (WGS) entry which is preliminary data.</text>
</comment>
<evidence type="ECO:0000313" key="1">
    <source>
        <dbReference type="EMBL" id="KAK5852417.1"/>
    </source>
</evidence>
<dbReference type="AlphaFoldDB" id="A0AAN8AEU7"/>